<dbReference type="AlphaFoldDB" id="A0A0A8Y6H4"/>
<reference evidence="1" key="2">
    <citation type="journal article" date="2015" name="Data Brief">
        <title>Shoot transcriptome of the giant reed, Arundo donax.</title>
        <authorList>
            <person name="Barrero R.A."/>
            <person name="Guerrero F.D."/>
            <person name="Moolhuijzen P."/>
            <person name="Goolsby J.A."/>
            <person name="Tidwell J."/>
            <person name="Bellgard S.E."/>
            <person name="Bellgard M.I."/>
        </authorList>
    </citation>
    <scope>NUCLEOTIDE SEQUENCE</scope>
    <source>
        <tissue evidence="1">Shoot tissue taken approximately 20 cm above the soil surface</tissue>
    </source>
</reference>
<proteinExistence type="predicted"/>
<reference evidence="1" key="1">
    <citation type="submission" date="2014-09" db="EMBL/GenBank/DDBJ databases">
        <authorList>
            <person name="Magalhaes I.L.F."/>
            <person name="Oliveira U."/>
            <person name="Santos F.R."/>
            <person name="Vidigal T.H.D.A."/>
            <person name="Brescovit A.D."/>
            <person name="Santos A.J."/>
        </authorList>
    </citation>
    <scope>NUCLEOTIDE SEQUENCE</scope>
    <source>
        <tissue evidence="1">Shoot tissue taken approximately 20 cm above the soil surface</tissue>
    </source>
</reference>
<sequence length="81" mass="9110">MRRFSTTTLHESLWPSRNFAATPTTATMQCLPPISLFDSFTSLRLLLISSPSFAPPFYLWPFSAPPSFPVRDPASNRDFAT</sequence>
<name>A0A0A8Y6H4_ARUDO</name>
<organism evidence="1">
    <name type="scientific">Arundo donax</name>
    <name type="common">Giant reed</name>
    <name type="synonym">Donax arundinaceus</name>
    <dbReference type="NCBI Taxonomy" id="35708"/>
    <lineage>
        <taxon>Eukaryota</taxon>
        <taxon>Viridiplantae</taxon>
        <taxon>Streptophyta</taxon>
        <taxon>Embryophyta</taxon>
        <taxon>Tracheophyta</taxon>
        <taxon>Spermatophyta</taxon>
        <taxon>Magnoliopsida</taxon>
        <taxon>Liliopsida</taxon>
        <taxon>Poales</taxon>
        <taxon>Poaceae</taxon>
        <taxon>PACMAD clade</taxon>
        <taxon>Arundinoideae</taxon>
        <taxon>Arundineae</taxon>
        <taxon>Arundo</taxon>
    </lineage>
</organism>
<protein>
    <submittedName>
        <fullName evidence="1">Uncharacterized protein</fullName>
    </submittedName>
</protein>
<dbReference type="EMBL" id="GBRH01277242">
    <property type="protein sequence ID" value="JAD20653.1"/>
    <property type="molecule type" value="Transcribed_RNA"/>
</dbReference>
<evidence type="ECO:0000313" key="1">
    <source>
        <dbReference type="EMBL" id="JAD20653.1"/>
    </source>
</evidence>
<accession>A0A0A8Y6H4</accession>